<evidence type="ECO:0000313" key="3">
    <source>
        <dbReference type="Proteomes" id="UP000695562"/>
    </source>
</evidence>
<name>A0A8J4PTG4_9MYCE</name>
<dbReference type="OrthoDB" id="17625at2759"/>
<feature type="signal peptide" evidence="1">
    <location>
        <begin position="1"/>
        <end position="25"/>
    </location>
</feature>
<protein>
    <submittedName>
        <fullName evidence="2">Uncharacterized protein</fullName>
    </submittedName>
</protein>
<comment type="caution">
    <text evidence="2">The sequence shown here is derived from an EMBL/GenBank/DDBJ whole genome shotgun (WGS) entry which is preliminary data.</text>
</comment>
<evidence type="ECO:0000313" key="2">
    <source>
        <dbReference type="EMBL" id="KAF2073137.1"/>
    </source>
</evidence>
<keyword evidence="3" id="KW-1185">Reference proteome</keyword>
<dbReference type="EMBL" id="AJWJ01000224">
    <property type="protein sequence ID" value="KAF2073137.1"/>
    <property type="molecule type" value="Genomic_DNA"/>
</dbReference>
<accession>A0A8J4PTG4</accession>
<proteinExistence type="predicted"/>
<dbReference type="AlphaFoldDB" id="A0A8J4PTG4"/>
<evidence type="ECO:0000256" key="1">
    <source>
        <dbReference type="SAM" id="SignalP"/>
    </source>
</evidence>
<organism evidence="2 3">
    <name type="scientific">Polysphondylium violaceum</name>
    <dbReference type="NCBI Taxonomy" id="133409"/>
    <lineage>
        <taxon>Eukaryota</taxon>
        <taxon>Amoebozoa</taxon>
        <taxon>Evosea</taxon>
        <taxon>Eumycetozoa</taxon>
        <taxon>Dictyostelia</taxon>
        <taxon>Dictyosteliales</taxon>
        <taxon>Dictyosteliaceae</taxon>
        <taxon>Polysphondylium</taxon>
    </lineage>
</organism>
<reference evidence="2" key="1">
    <citation type="submission" date="2020-01" db="EMBL/GenBank/DDBJ databases">
        <title>Development of genomics and gene disruption for Polysphondylium violaceum indicates a role for the polyketide synthase stlB in stalk morphogenesis.</title>
        <authorList>
            <person name="Narita B."/>
            <person name="Kawabe Y."/>
            <person name="Kin K."/>
            <person name="Saito T."/>
            <person name="Gibbs R."/>
            <person name="Kuspa A."/>
            <person name="Muzny D."/>
            <person name="Queller D."/>
            <person name="Richards S."/>
            <person name="Strassman J."/>
            <person name="Sucgang R."/>
            <person name="Worley K."/>
            <person name="Schaap P."/>
        </authorList>
    </citation>
    <scope>NUCLEOTIDE SEQUENCE</scope>
    <source>
        <strain evidence="2">QSvi11</strain>
    </source>
</reference>
<sequence>MSKRFIFGCAIVFAPFLALTALTESVRRDVDKDMVDAKVSQSARLVSIQENNKQIFQNIMDSRKGDTIDYFKGKELEIENIKEIKRQIAEQKSQQQPPTKQ</sequence>
<feature type="chain" id="PRO_5035144819" evidence="1">
    <location>
        <begin position="26"/>
        <end position="101"/>
    </location>
</feature>
<gene>
    <name evidence="2" type="ORF">CYY_005553</name>
</gene>
<dbReference type="Proteomes" id="UP000695562">
    <property type="component" value="Unassembled WGS sequence"/>
</dbReference>
<keyword evidence="1" id="KW-0732">Signal</keyword>